<evidence type="ECO:0000256" key="1">
    <source>
        <dbReference type="SAM" id="Phobius"/>
    </source>
</evidence>
<dbReference type="AlphaFoldDB" id="A0A6J4HF45"/>
<feature type="transmembrane region" description="Helical" evidence="1">
    <location>
        <begin position="248"/>
        <end position="271"/>
    </location>
</feature>
<proteinExistence type="predicted"/>
<organism evidence="2">
    <name type="scientific">uncultured Cytophagales bacterium</name>
    <dbReference type="NCBI Taxonomy" id="158755"/>
    <lineage>
        <taxon>Bacteria</taxon>
        <taxon>Pseudomonadati</taxon>
        <taxon>Bacteroidota</taxon>
        <taxon>Sphingobacteriia</taxon>
        <taxon>Sphingobacteriales</taxon>
        <taxon>environmental samples</taxon>
    </lineage>
</organism>
<feature type="transmembrane region" description="Helical" evidence="1">
    <location>
        <begin position="136"/>
        <end position="155"/>
    </location>
</feature>
<keyword evidence="1" id="KW-1133">Transmembrane helix</keyword>
<reference evidence="2" key="1">
    <citation type="submission" date="2020-02" db="EMBL/GenBank/DDBJ databases">
        <authorList>
            <person name="Meier V. D."/>
        </authorList>
    </citation>
    <scope>NUCLEOTIDE SEQUENCE</scope>
    <source>
        <strain evidence="2">AVDCRST_MAG56</strain>
    </source>
</reference>
<feature type="transmembrane region" description="Helical" evidence="1">
    <location>
        <begin position="167"/>
        <end position="188"/>
    </location>
</feature>
<dbReference type="EMBL" id="CADCTQ010000048">
    <property type="protein sequence ID" value="CAA9222640.1"/>
    <property type="molecule type" value="Genomic_DNA"/>
</dbReference>
<evidence type="ECO:0008006" key="3">
    <source>
        <dbReference type="Google" id="ProtNLM"/>
    </source>
</evidence>
<name>A0A6J4HF45_9SPHI</name>
<protein>
    <recommendedName>
        <fullName evidence="3">DUF393 domain-containing protein</fullName>
    </recommendedName>
</protein>
<feature type="transmembrane region" description="Helical" evidence="1">
    <location>
        <begin position="221"/>
        <end position="241"/>
    </location>
</feature>
<keyword evidence="1" id="KW-0812">Transmembrane</keyword>
<sequence>MRTLKEHVIIYDDQCPLCHLYTGAFVKTGMLEAGGREAYTCLRPELAGLLDGERSRNEIPLVDLRTGTVVYGVDSLFKVVGHRFPALQPLFGLRPLRWLARTAYAFVSYNRKVVIPGRVFEAEGSCTPTFHLPWRLAYLGFAWLVSAWVLTAYAARLVPLVPPSSFGREFLVCGGQIFFQAGVVGLLRRDRLVHYLGNLMTVSLAGSLLLLPALAPGAAGLVLPSLFYAAWFTGVVGLMLLEHARRVRLLGIPVAATAGWVVYRLLVLGVIL</sequence>
<feature type="transmembrane region" description="Helical" evidence="1">
    <location>
        <begin position="195"/>
        <end position="215"/>
    </location>
</feature>
<keyword evidence="1" id="KW-0472">Membrane</keyword>
<gene>
    <name evidence="2" type="ORF">AVDCRST_MAG56-490</name>
</gene>
<evidence type="ECO:0000313" key="2">
    <source>
        <dbReference type="EMBL" id="CAA9222640.1"/>
    </source>
</evidence>
<accession>A0A6J4HF45</accession>